<reference evidence="1" key="1">
    <citation type="submission" date="2009-10" db="EMBL/GenBank/DDBJ databases">
        <title>Diversity of trophic interactions inside an arsenic-rich microbial ecosystem.</title>
        <authorList>
            <person name="Bertin P.N."/>
            <person name="Heinrich-Salmeron A."/>
            <person name="Pelletier E."/>
            <person name="Goulhen-Chollet F."/>
            <person name="Arsene-Ploetze F."/>
            <person name="Gallien S."/>
            <person name="Calteau A."/>
            <person name="Vallenet D."/>
            <person name="Casiot C."/>
            <person name="Chane-Woon-Ming B."/>
            <person name="Giloteaux L."/>
            <person name="Barakat M."/>
            <person name="Bonnefoy V."/>
            <person name="Bruneel O."/>
            <person name="Chandler M."/>
            <person name="Cleiss J."/>
            <person name="Duran R."/>
            <person name="Elbaz-Poulichet F."/>
            <person name="Fonknechten N."/>
            <person name="Lauga B."/>
            <person name="Mornico D."/>
            <person name="Ortet P."/>
            <person name="Schaeffer C."/>
            <person name="Siguier P."/>
            <person name="Alexander Thil Smith A."/>
            <person name="Van Dorsselaer A."/>
            <person name="Weissenbach J."/>
            <person name="Medigue C."/>
            <person name="Le Paslier D."/>
        </authorList>
    </citation>
    <scope>NUCLEOTIDE SEQUENCE</scope>
</reference>
<gene>
    <name evidence="1" type="ORF">CARN4_1073</name>
    <name evidence="2" type="ORF">CARN4_1130</name>
</gene>
<dbReference type="EMBL" id="CABO01000038">
    <property type="protein sequence ID" value="CBI02467.1"/>
    <property type="molecule type" value="Genomic_DNA"/>
</dbReference>
<evidence type="ECO:0000313" key="1">
    <source>
        <dbReference type="EMBL" id="CBI02366.1"/>
    </source>
</evidence>
<accession>E6Q5A4</accession>
<organism evidence="1">
    <name type="scientific">mine drainage metagenome</name>
    <dbReference type="NCBI Taxonomy" id="410659"/>
    <lineage>
        <taxon>unclassified sequences</taxon>
        <taxon>metagenomes</taxon>
        <taxon>ecological metagenomes</taxon>
    </lineage>
</organism>
<name>E6Q5A4_9ZZZZ</name>
<dbReference type="AlphaFoldDB" id="E6Q5A4"/>
<dbReference type="EMBL" id="CABO01000035">
    <property type="protein sequence ID" value="CBI02366.1"/>
    <property type="molecule type" value="Genomic_DNA"/>
</dbReference>
<evidence type="ECO:0000313" key="2">
    <source>
        <dbReference type="EMBL" id="CBI02467.1"/>
    </source>
</evidence>
<proteinExistence type="predicted"/>
<comment type="caution">
    <text evidence="1">The sequence shown here is derived from an EMBL/GenBank/DDBJ whole genome shotgun (WGS) entry which is preliminary data.</text>
</comment>
<protein>
    <submittedName>
        <fullName evidence="1">Uncharacterized protein</fullName>
    </submittedName>
</protein>
<sequence length="110" mass="11920">MSLDLLGSAADGMQAQRRALDVYARNIAAAQAAGPRGRYARSVPIFSLLRDSNGARRLRFLGARSEPKRDVNMVTEMVAVLDASRAYAADAALFSIGKRVIERTIAVEQP</sequence>